<name>A0A2G1MDZ7_9RHOB</name>
<feature type="region of interest" description="Disordered" evidence="2">
    <location>
        <begin position="1"/>
        <end position="25"/>
    </location>
</feature>
<sequence>MQEDSPKTDARLSGEDGRRILRRDPHPHLFRPVRFRSVEGGRATLSASQNAYASGWPVPQAQEVRRAAGIATGAVGLLNAPDPVESVVANGAAELVLIGLGLLADPHWPLKAANALKARNVDWPVQYERSDIF</sequence>
<evidence type="ECO:0000313" key="4">
    <source>
        <dbReference type="Proteomes" id="UP000221860"/>
    </source>
</evidence>
<gene>
    <name evidence="3" type="ORF">CJ301_13680</name>
</gene>
<dbReference type="GO" id="GO:0050661">
    <property type="term" value="F:NADP binding"/>
    <property type="evidence" value="ECO:0007669"/>
    <property type="project" value="InterPro"/>
</dbReference>
<dbReference type="PANTHER" id="PTHR43303">
    <property type="entry name" value="NADPH DEHYDROGENASE C23G7.10C-RELATED"/>
    <property type="match status" value="1"/>
</dbReference>
<comment type="caution">
    <text evidence="3">The sequence shown here is derived from an EMBL/GenBank/DDBJ whole genome shotgun (WGS) entry which is preliminary data.</text>
</comment>
<dbReference type="Gene3D" id="3.20.20.70">
    <property type="entry name" value="Aldolase class I"/>
    <property type="match status" value="1"/>
</dbReference>
<dbReference type="GO" id="GO:0003959">
    <property type="term" value="F:NADPH dehydrogenase activity"/>
    <property type="evidence" value="ECO:0007669"/>
    <property type="project" value="InterPro"/>
</dbReference>
<comment type="cofactor">
    <cofactor evidence="1">
        <name>FMN</name>
        <dbReference type="ChEBI" id="CHEBI:58210"/>
    </cofactor>
</comment>
<reference evidence="3 4" key="1">
    <citation type="submission" date="2017-08" db="EMBL/GenBank/DDBJ databases">
        <title>Draft Genome Sequence of Loktanella cinnabarina Strain XM1, Isolated from Coastal Surface Water.</title>
        <authorList>
            <person name="Ma R."/>
            <person name="Wang J."/>
            <person name="Wang Q."/>
            <person name="Ma Z."/>
            <person name="Li J."/>
            <person name="Chen L."/>
        </authorList>
    </citation>
    <scope>NUCLEOTIDE SEQUENCE [LARGE SCALE GENOMIC DNA]</scope>
    <source>
        <strain evidence="3 4">XM1</strain>
    </source>
</reference>
<evidence type="ECO:0000313" key="3">
    <source>
        <dbReference type="EMBL" id="PHP26890.1"/>
    </source>
</evidence>
<keyword evidence="4" id="KW-1185">Reference proteome</keyword>
<dbReference type="AlphaFoldDB" id="A0A2G1MDZ7"/>
<protein>
    <submittedName>
        <fullName evidence="3">Uncharacterized protein</fullName>
    </submittedName>
</protein>
<proteinExistence type="predicted"/>
<dbReference type="SUPFAM" id="SSF51395">
    <property type="entry name" value="FMN-linked oxidoreductases"/>
    <property type="match status" value="1"/>
</dbReference>
<dbReference type="PANTHER" id="PTHR43303:SF4">
    <property type="entry name" value="NADPH DEHYDROGENASE C23G7.10C-RELATED"/>
    <property type="match status" value="1"/>
</dbReference>
<dbReference type="GO" id="GO:0010181">
    <property type="term" value="F:FMN binding"/>
    <property type="evidence" value="ECO:0007669"/>
    <property type="project" value="InterPro"/>
</dbReference>
<accession>A0A2G1MDZ7</accession>
<dbReference type="EMBL" id="NQWH01000023">
    <property type="protein sequence ID" value="PHP26890.1"/>
    <property type="molecule type" value="Genomic_DNA"/>
</dbReference>
<evidence type="ECO:0000256" key="2">
    <source>
        <dbReference type="SAM" id="MobiDB-lite"/>
    </source>
</evidence>
<evidence type="ECO:0000256" key="1">
    <source>
        <dbReference type="ARBA" id="ARBA00001917"/>
    </source>
</evidence>
<dbReference type="InterPro" id="IPR013785">
    <property type="entry name" value="Aldolase_TIM"/>
</dbReference>
<dbReference type="Proteomes" id="UP000221860">
    <property type="component" value="Unassembled WGS sequence"/>
</dbReference>
<dbReference type="OrthoDB" id="8985337at2"/>
<organism evidence="3 4">
    <name type="scientific">Limimaricola cinnabarinus</name>
    <dbReference type="NCBI Taxonomy" id="1125964"/>
    <lineage>
        <taxon>Bacteria</taxon>
        <taxon>Pseudomonadati</taxon>
        <taxon>Pseudomonadota</taxon>
        <taxon>Alphaproteobacteria</taxon>
        <taxon>Rhodobacterales</taxon>
        <taxon>Paracoccaceae</taxon>
        <taxon>Limimaricola</taxon>
    </lineage>
</organism>
<dbReference type="InterPro" id="IPR044152">
    <property type="entry name" value="YqjM-like"/>
</dbReference>